<proteinExistence type="predicted"/>
<evidence type="ECO:0000313" key="1">
    <source>
        <dbReference type="EMBL" id="UTY32612.1"/>
    </source>
</evidence>
<organism evidence="1 2">
    <name type="scientific">Treponema putidum</name>
    <dbReference type="NCBI Taxonomy" id="221027"/>
    <lineage>
        <taxon>Bacteria</taxon>
        <taxon>Pseudomonadati</taxon>
        <taxon>Spirochaetota</taxon>
        <taxon>Spirochaetia</taxon>
        <taxon>Spirochaetales</taxon>
        <taxon>Treponemataceae</taxon>
        <taxon>Treponema</taxon>
    </lineage>
</organism>
<dbReference type="Proteomes" id="UP001058682">
    <property type="component" value="Chromosome"/>
</dbReference>
<dbReference type="EMBL" id="CP038804">
    <property type="protein sequence ID" value="UTY32612.1"/>
    <property type="molecule type" value="Genomic_DNA"/>
</dbReference>
<reference evidence="1" key="1">
    <citation type="submission" date="2019-04" db="EMBL/GenBank/DDBJ databases">
        <title>Whole genome sequencing of oral phylogroup 2 treponemes.</title>
        <authorList>
            <person name="Chan Y."/>
            <person name="Zeng H.H."/>
            <person name="Yu X.L."/>
            <person name="Leung W.K."/>
            <person name="Watt R.M."/>
        </authorList>
    </citation>
    <scope>NUCLEOTIDE SEQUENCE</scope>
    <source>
        <strain evidence="1">OMZ 835</strain>
    </source>
</reference>
<protein>
    <submittedName>
        <fullName evidence="1">Uncharacterized protein</fullName>
    </submittedName>
</protein>
<name>A0AAE9SIW1_9SPIR</name>
<sequence>MKKVIIRFTLLTILSICLWSCLSQMVLEYNDIDNFEITEYRNGNKLSIKISGLCMHSNYVIKKIDLQKKNDELKIKIKISIFKKKNDTGRFLYELKISDDVKKIFFGNDEVEIWHK</sequence>
<accession>A0AAE9SIW1</accession>
<evidence type="ECO:0000313" key="2">
    <source>
        <dbReference type="Proteomes" id="UP001058682"/>
    </source>
</evidence>
<gene>
    <name evidence="1" type="ORF">E4N74_00210</name>
</gene>
<dbReference type="RefSeq" id="WP_255818173.1">
    <property type="nucleotide sequence ID" value="NZ_CP038804.1"/>
</dbReference>
<dbReference type="AlphaFoldDB" id="A0AAE9SIW1"/>